<protein>
    <submittedName>
        <fullName evidence="1">Uncharacterized protein</fullName>
    </submittedName>
</protein>
<gene>
    <name evidence="1" type="ORF">OCOJLMKI_3834</name>
</gene>
<reference evidence="1" key="2">
    <citation type="submission" date="2021-08" db="EMBL/GenBank/DDBJ databases">
        <authorList>
            <person name="Tani A."/>
            <person name="Ola A."/>
            <person name="Ogura Y."/>
            <person name="Katsura K."/>
            <person name="Hayashi T."/>
        </authorList>
    </citation>
    <scope>NUCLEOTIDE SEQUENCE</scope>
    <source>
        <strain evidence="1">DSM 19015</strain>
    </source>
</reference>
<evidence type="ECO:0000313" key="1">
    <source>
        <dbReference type="EMBL" id="GJD96611.1"/>
    </source>
</evidence>
<accession>A0ABQ4S0V5</accession>
<comment type="caution">
    <text evidence="1">The sequence shown here is derived from an EMBL/GenBank/DDBJ whole genome shotgun (WGS) entry which is preliminary data.</text>
</comment>
<proteinExistence type="predicted"/>
<dbReference type="RefSeq" id="WP_238245710.1">
    <property type="nucleotide sequence ID" value="NZ_BPQP01000065.1"/>
</dbReference>
<name>A0ABQ4S0V5_9HYPH</name>
<organism evidence="1 2">
    <name type="scientific">Methylobacterium iners</name>
    <dbReference type="NCBI Taxonomy" id="418707"/>
    <lineage>
        <taxon>Bacteria</taxon>
        <taxon>Pseudomonadati</taxon>
        <taxon>Pseudomonadota</taxon>
        <taxon>Alphaproteobacteria</taxon>
        <taxon>Hyphomicrobiales</taxon>
        <taxon>Methylobacteriaceae</taxon>
        <taxon>Methylobacterium</taxon>
    </lineage>
</organism>
<dbReference type="EMBL" id="BPQP01000065">
    <property type="protein sequence ID" value="GJD96611.1"/>
    <property type="molecule type" value="Genomic_DNA"/>
</dbReference>
<reference evidence="1" key="1">
    <citation type="journal article" date="2021" name="Front. Microbiol.">
        <title>Comprehensive Comparative Genomics and Phenotyping of Methylobacterium Species.</title>
        <authorList>
            <person name="Alessa O."/>
            <person name="Ogura Y."/>
            <person name="Fujitani Y."/>
            <person name="Takami H."/>
            <person name="Hayashi T."/>
            <person name="Sahin N."/>
            <person name="Tani A."/>
        </authorList>
    </citation>
    <scope>NUCLEOTIDE SEQUENCE</scope>
    <source>
        <strain evidence="1">DSM 19015</strain>
    </source>
</reference>
<keyword evidence="2" id="KW-1185">Reference proteome</keyword>
<sequence length="75" mass="8784">MPRQKPRERAADPARATVASLGLQVKLVAYEDDAELRDLIEHYEQLLCDWESLSYRALRTLADRPFHLREDRNGF</sequence>
<evidence type="ECO:0000313" key="2">
    <source>
        <dbReference type="Proteomes" id="UP001055125"/>
    </source>
</evidence>
<dbReference type="Proteomes" id="UP001055125">
    <property type="component" value="Unassembled WGS sequence"/>
</dbReference>